<evidence type="ECO:0000313" key="1">
    <source>
        <dbReference type="EMBL" id="RAH96223.1"/>
    </source>
</evidence>
<accession>A0A8B2NGH8</accession>
<dbReference type="EMBL" id="QHHQ01000015">
    <property type="protein sequence ID" value="RAH96223.1"/>
    <property type="molecule type" value="Genomic_DNA"/>
</dbReference>
<name>A0A8B2NGH8_9HYPH</name>
<evidence type="ECO:0000313" key="2">
    <source>
        <dbReference type="Proteomes" id="UP000249590"/>
    </source>
</evidence>
<proteinExistence type="predicted"/>
<organism evidence="1 2">
    <name type="scientific">Acuticoccus sediminis</name>
    <dbReference type="NCBI Taxonomy" id="2184697"/>
    <lineage>
        <taxon>Bacteria</taxon>
        <taxon>Pseudomonadati</taxon>
        <taxon>Pseudomonadota</taxon>
        <taxon>Alphaproteobacteria</taxon>
        <taxon>Hyphomicrobiales</taxon>
        <taxon>Amorphaceae</taxon>
        <taxon>Acuticoccus</taxon>
    </lineage>
</organism>
<keyword evidence="2" id="KW-1185">Reference proteome</keyword>
<gene>
    <name evidence="1" type="ORF">DLJ53_33120</name>
</gene>
<protein>
    <submittedName>
        <fullName evidence="1">Uncharacterized protein</fullName>
    </submittedName>
</protein>
<reference evidence="1 2" key="1">
    <citation type="submission" date="2018-05" db="EMBL/GenBank/DDBJ databases">
        <title>Acuticoccus sediminis sp. nov., isolated from deep-sea sediment of Indian Ocean.</title>
        <authorList>
            <person name="Liu X."/>
            <person name="Lai Q."/>
            <person name="Du Y."/>
            <person name="Sun F."/>
            <person name="Zhang X."/>
            <person name="Wang S."/>
            <person name="Shao Z."/>
        </authorList>
    </citation>
    <scope>NUCLEOTIDE SEQUENCE [LARGE SCALE GENOMIC DNA]</scope>
    <source>
        <strain evidence="1 2">PTG4-2</strain>
    </source>
</reference>
<dbReference type="AlphaFoldDB" id="A0A8B2NGH8"/>
<sequence length="325" mass="34054">MTPLPVFPAIGEGALGAVERLALDPHLRLVATPRAARVLLVAGAQRPADRLALASVHDQLPAPRRTLWWRSDPLPGLDAGRRLPDDLDAAAATLTAGLGEDDEPAILDDRPPNPWEGIGPHGQGGEGMMGGTPYGRPMPMTADDLRDGLALDPYSAMFGPYLAAFPPGLSLRITLQGDVIQSATPMSAPYTQDGFAATPHCALARVLRLMELPALAERLVRAAAADPDAPRPRLARAVRWSGLLAAIPPGLGAVGGRDVRGRVRGLIDALTKGTRRDDDAVPDLAGLLPGLEWQEAVLCLVSFDLARLREAAVPPAAAHGGRAAA</sequence>
<dbReference type="Proteomes" id="UP000249590">
    <property type="component" value="Unassembled WGS sequence"/>
</dbReference>
<comment type="caution">
    <text evidence="1">The sequence shown here is derived from an EMBL/GenBank/DDBJ whole genome shotgun (WGS) entry which is preliminary data.</text>
</comment>